<dbReference type="KEGG" id="nah:F5544_41610"/>
<dbReference type="SMART" id="SM00866">
    <property type="entry name" value="UTRA"/>
    <property type="match status" value="1"/>
</dbReference>
<dbReference type="SMART" id="SM00345">
    <property type="entry name" value="HTH_GNTR"/>
    <property type="match status" value="1"/>
</dbReference>
<evidence type="ECO:0000256" key="1">
    <source>
        <dbReference type="ARBA" id="ARBA00023015"/>
    </source>
</evidence>
<dbReference type="Proteomes" id="UP000503540">
    <property type="component" value="Chromosome"/>
</dbReference>
<dbReference type="InterPro" id="IPR050679">
    <property type="entry name" value="Bact_HTH_transcr_reg"/>
</dbReference>
<dbReference type="GO" id="GO:0045892">
    <property type="term" value="P:negative regulation of DNA-templated transcription"/>
    <property type="evidence" value="ECO:0007669"/>
    <property type="project" value="TreeGrafter"/>
</dbReference>
<dbReference type="InterPro" id="IPR036390">
    <property type="entry name" value="WH_DNA-bd_sf"/>
</dbReference>
<dbReference type="AlphaFoldDB" id="A0A6G9YSD5"/>
<keyword evidence="3" id="KW-0804">Transcription</keyword>
<feature type="domain" description="HTH gntR-type" evidence="4">
    <location>
        <begin position="32"/>
        <end position="100"/>
    </location>
</feature>
<dbReference type="Gene3D" id="3.40.1410.10">
    <property type="entry name" value="Chorismate lyase-like"/>
    <property type="match status" value="1"/>
</dbReference>
<dbReference type="EMBL" id="CP046172">
    <property type="protein sequence ID" value="QIS16132.1"/>
    <property type="molecule type" value="Genomic_DNA"/>
</dbReference>
<evidence type="ECO:0000313" key="5">
    <source>
        <dbReference type="EMBL" id="QIS16132.1"/>
    </source>
</evidence>
<dbReference type="PANTHER" id="PTHR44846">
    <property type="entry name" value="MANNOSYL-D-GLYCERATE TRANSPORT/METABOLISM SYSTEM REPRESSOR MNGR-RELATED"/>
    <property type="match status" value="1"/>
</dbReference>
<dbReference type="Pfam" id="PF07702">
    <property type="entry name" value="UTRA"/>
    <property type="match status" value="1"/>
</dbReference>
<sequence length="270" mass="29724">MWRITTRCYTARRLSGDVGGGRRPVPEFDAVVPKYLQIAQDIRNRIERGELAAGDEVESERELAVRWKVARPTAAKALNTLRQQGIVESRRGSGTYVADRGMPAVDREQYGHTRSFGAPYAEHASVRILRVAAVDPPEHVAEVLRLPDGHAAIMRKRLATTDSGPTELATSWYPAAFAATAPKLLAAERLSGGTLAYLEAAGGRRAVHGRDRVSARLANGEERELLGLPRPAAVLVYELTLYATDNTVIQFDEVVFPPGRRLLQQEYSAR</sequence>
<keyword evidence="1" id="KW-0805">Transcription regulation</keyword>
<dbReference type="PROSITE" id="PS50949">
    <property type="entry name" value="HTH_GNTR"/>
    <property type="match status" value="1"/>
</dbReference>
<keyword evidence="6" id="KW-1185">Reference proteome</keyword>
<dbReference type="GO" id="GO:0003677">
    <property type="term" value="F:DNA binding"/>
    <property type="evidence" value="ECO:0007669"/>
    <property type="project" value="UniProtKB-KW"/>
</dbReference>
<accession>A0A6G9YSD5</accession>
<dbReference type="GO" id="GO:0003700">
    <property type="term" value="F:DNA-binding transcription factor activity"/>
    <property type="evidence" value="ECO:0007669"/>
    <property type="project" value="InterPro"/>
</dbReference>
<evidence type="ECO:0000313" key="6">
    <source>
        <dbReference type="Proteomes" id="UP000503540"/>
    </source>
</evidence>
<dbReference type="SUPFAM" id="SSF46785">
    <property type="entry name" value="Winged helix' DNA-binding domain"/>
    <property type="match status" value="1"/>
</dbReference>
<evidence type="ECO:0000256" key="2">
    <source>
        <dbReference type="ARBA" id="ARBA00023125"/>
    </source>
</evidence>
<dbReference type="SUPFAM" id="SSF64288">
    <property type="entry name" value="Chorismate lyase-like"/>
    <property type="match status" value="1"/>
</dbReference>
<dbReference type="InterPro" id="IPR000524">
    <property type="entry name" value="Tscrpt_reg_HTH_GntR"/>
</dbReference>
<dbReference type="CDD" id="cd07377">
    <property type="entry name" value="WHTH_GntR"/>
    <property type="match status" value="1"/>
</dbReference>
<protein>
    <submittedName>
        <fullName evidence="5">UTRA domain-containing protein</fullName>
    </submittedName>
</protein>
<dbReference type="Pfam" id="PF00392">
    <property type="entry name" value="GntR"/>
    <property type="match status" value="1"/>
</dbReference>
<name>A0A6G9YSD5_9NOCA</name>
<evidence type="ECO:0000259" key="4">
    <source>
        <dbReference type="PROSITE" id="PS50949"/>
    </source>
</evidence>
<dbReference type="PRINTS" id="PR00035">
    <property type="entry name" value="HTHGNTR"/>
</dbReference>
<proteinExistence type="predicted"/>
<organism evidence="5 6">
    <name type="scientific">Nocardia arthritidis</name>
    <dbReference type="NCBI Taxonomy" id="228602"/>
    <lineage>
        <taxon>Bacteria</taxon>
        <taxon>Bacillati</taxon>
        <taxon>Actinomycetota</taxon>
        <taxon>Actinomycetes</taxon>
        <taxon>Mycobacteriales</taxon>
        <taxon>Nocardiaceae</taxon>
        <taxon>Nocardia</taxon>
    </lineage>
</organism>
<evidence type="ECO:0000256" key="3">
    <source>
        <dbReference type="ARBA" id="ARBA00023163"/>
    </source>
</evidence>
<dbReference type="InterPro" id="IPR036388">
    <property type="entry name" value="WH-like_DNA-bd_sf"/>
</dbReference>
<dbReference type="PANTHER" id="PTHR44846:SF17">
    <property type="entry name" value="GNTR-FAMILY TRANSCRIPTIONAL REGULATOR"/>
    <property type="match status" value="1"/>
</dbReference>
<dbReference type="InterPro" id="IPR011663">
    <property type="entry name" value="UTRA"/>
</dbReference>
<dbReference type="Gene3D" id="1.10.10.10">
    <property type="entry name" value="Winged helix-like DNA-binding domain superfamily/Winged helix DNA-binding domain"/>
    <property type="match status" value="1"/>
</dbReference>
<dbReference type="InterPro" id="IPR028978">
    <property type="entry name" value="Chorismate_lyase_/UTRA_dom_sf"/>
</dbReference>
<reference evidence="5 6" key="1">
    <citation type="journal article" date="2019" name="ACS Chem. Biol.">
        <title>Identification and Mobilization of a Cryptic Antibiotic Biosynthesis Gene Locus from a Human-Pathogenic Nocardia Isolate.</title>
        <authorList>
            <person name="Herisse M."/>
            <person name="Ishida K."/>
            <person name="Porter J.L."/>
            <person name="Howden B."/>
            <person name="Hertweck C."/>
            <person name="Stinear T.P."/>
            <person name="Pidot S.J."/>
        </authorList>
    </citation>
    <scope>NUCLEOTIDE SEQUENCE [LARGE SCALE GENOMIC DNA]</scope>
    <source>
        <strain evidence="5 6">AUSMDU00012717</strain>
    </source>
</reference>
<keyword evidence="2" id="KW-0238">DNA-binding</keyword>
<gene>
    <name evidence="5" type="ORF">F5544_41610</name>
</gene>